<sequence>MFIWSFSSIIPKLSLKRITSLLAIAGAHRHPIHQSRYKCVVGLLGIMNIKVVGESGKGVIEPSVTSLTQQNTTQALFHVGFL</sequence>
<accession>A0A2H1WCU6</accession>
<reference evidence="1" key="1">
    <citation type="submission" date="2016-07" db="EMBL/GenBank/DDBJ databases">
        <authorList>
            <person name="Bretaudeau A."/>
        </authorList>
    </citation>
    <scope>NUCLEOTIDE SEQUENCE</scope>
    <source>
        <strain evidence="1">Rice</strain>
        <tissue evidence="1">Whole body</tissue>
    </source>
</reference>
<gene>
    <name evidence="1" type="ORF">SFRICE_040126</name>
</gene>
<protein>
    <submittedName>
        <fullName evidence="1">SFRICE_040126</fullName>
    </submittedName>
</protein>
<organism evidence="1">
    <name type="scientific">Spodoptera frugiperda</name>
    <name type="common">Fall armyworm</name>
    <dbReference type="NCBI Taxonomy" id="7108"/>
    <lineage>
        <taxon>Eukaryota</taxon>
        <taxon>Metazoa</taxon>
        <taxon>Ecdysozoa</taxon>
        <taxon>Arthropoda</taxon>
        <taxon>Hexapoda</taxon>
        <taxon>Insecta</taxon>
        <taxon>Pterygota</taxon>
        <taxon>Neoptera</taxon>
        <taxon>Endopterygota</taxon>
        <taxon>Lepidoptera</taxon>
        <taxon>Glossata</taxon>
        <taxon>Ditrysia</taxon>
        <taxon>Noctuoidea</taxon>
        <taxon>Noctuidae</taxon>
        <taxon>Amphipyrinae</taxon>
        <taxon>Spodoptera</taxon>
    </lineage>
</organism>
<evidence type="ECO:0000313" key="1">
    <source>
        <dbReference type="EMBL" id="SOQ50888.1"/>
    </source>
</evidence>
<name>A0A2H1WCU6_SPOFR</name>
<dbReference type="AlphaFoldDB" id="A0A2H1WCU6"/>
<dbReference type="EMBL" id="ODYU01007810">
    <property type="protein sequence ID" value="SOQ50888.1"/>
    <property type="molecule type" value="Genomic_DNA"/>
</dbReference>
<proteinExistence type="predicted"/>